<accession>A0A6G5QGN0</accession>
<keyword evidence="3" id="KW-1185">Reference proteome</keyword>
<organism evidence="2 3">
    <name type="scientific">Campylobacter mucosalis CCUG 21559</name>
    <dbReference type="NCBI Taxonomy" id="1032067"/>
    <lineage>
        <taxon>Bacteria</taxon>
        <taxon>Pseudomonadati</taxon>
        <taxon>Campylobacterota</taxon>
        <taxon>Epsilonproteobacteria</taxon>
        <taxon>Campylobacterales</taxon>
        <taxon>Campylobacteraceae</taxon>
        <taxon>Campylobacter</taxon>
    </lineage>
</organism>
<dbReference type="PANTHER" id="PTHR34704">
    <property type="entry name" value="ATPASE"/>
    <property type="match status" value="1"/>
</dbReference>
<protein>
    <submittedName>
        <fullName evidence="2">Putative DUF234 domain protein</fullName>
    </submittedName>
</protein>
<dbReference type="RefSeq" id="WP_171993742.1">
    <property type="nucleotide sequence ID" value="NZ_CP012542.1"/>
</dbReference>
<dbReference type="InterPro" id="IPR011335">
    <property type="entry name" value="Restrct_endonuc-II-like"/>
</dbReference>
<name>A0A6G5QGN0_9BACT</name>
<dbReference type="Proteomes" id="UP000503264">
    <property type="component" value="Chromosome"/>
</dbReference>
<sequence>MKHLDIEEVFKFHIVFDELEIKRAYYDIFEAIEAEILENFIALKAMFDFDELTNMALEKLAFSDRKILNLNKIMPRILASKIYSRLFKAGFISLEPSREIRLRGQKYQRLKRQDRRYVVQDKVHFCSHFVRFWFRFIQPNLKELEAGDKMAVMSKIRAGFDEYASLGFELLGAEYLAKNGALNVNSFWHKNIELDILGAIDDKIVVGEAKYKSKKVCKNVLNMVLSKCVKLGIKPWRVVLFSKSGFSNELVNLKDERVRLVDIKDMTELLK</sequence>
<reference evidence="2 3" key="1">
    <citation type="submission" date="2016-07" db="EMBL/GenBank/DDBJ databases">
        <title>Comparative genomics of the Campylobacter concisus group.</title>
        <authorList>
            <person name="Miller W.G."/>
            <person name="Yee E."/>
            <person name="Chapman M.H."/>
            <person name="Huynh S."/>
            <person name="Bono J.L."/>
            <person name="On S.L.W."/>
            <person name="StLeger J."/>
            <person name="Foster G."/>
            <person name="Parker C.T."/>
        </authorList>
    </citation>
    <scope>NUCLEOTIDE SEQUENCE [LARGE SCALE GENOMIC DNA]</scope>
    <source>
        <strain evidence="2 3">CCUG 21559</strain>
    </source>
</reference>
<evidence type="ECO:0000259" key="1">
    <source>
        <dbReference type="Pfam" id="PF03008"/>
    </source>
</evidence>
<feature type="domain" description="DUF234" evidence="1">
    <location>
        <begin position="133"/>
        <end position="215"/>
    </location>
</feature>
<dbReference type="EMBL" id="CP012542">
    <property type="protein sequence ID" value="QCD44769.1"/>
    <property type="molecule type" value="Genomic_DNA"/>
</dbReference>
<proteinExistence type="predicted"/>
<evidence type="ECO:0000313" key="3">
    <source>
        <dbReference type="Proteomes" id="UP000503264"/>
    </source>
</evidence>
<dbReference type="AlphaFoldDB" id="A0A6G5QGN0"/>
<evidence type="ECO:0000313" key="2">
    <source>
        <dbReference type="EMBL" id="QCD44769.1"/>
    </source>
</evidence>
<gene>
    <name evidence="2" type="ORF">CMUC_0980</name>
</gene>
<dbReference type="SUPFAM" id="SSF52980">
    <property type="entry name" value="Restriction endonuclease-like"/>
    <property type="match status" value="1"/>
</dbReference>
<dbReference type="Pfam" id="PF03008">
    <property type="entry name" value="DUF234"/>
    <property type="match status" value="1"/>
</dbReference>
<dbReference type="PANTHER" id="PTHR34704:SF1">
    <property type="entry name" value="ATPASE"/>
    <property type="match status" value="1"/>
</dbReference>
<dbReference type="InterPro" id="IPR004256">
    <property type="entry name" value="DUF234"/>
</dbReference>